<dbReference type="Gene3D" id="3.30.710.10">
    <property type="entry name" value="Potassium Channel Kv1.1, Chain A"/>
    <property type="match status" value="1"/>
</dbReference>
<dbReference type="Pfam" id="PF24570">
    <property type="entry name" value="BACK_BPM_SPOP"/>
    <property type="match status" value="1"/>
</dbReference>
<gene>
    <name evidence="4" type="ORF">GQ55_6G259200</name>
</gene>
<comment type="pathway">
    <text evidence="1">Protein modification; protein ubiquitination.</text>
</comment>
<dbReference type="InterPro" id="IPR045005">
    <property type="entry name" value="BPM1-6"/>
</dbReference>
<evidence type="ECO:0000256" key="2">
    <source>
        <dbReference type="ARBA" id="ARBA00010846"/>
    </source>
</evidence>
<dbReference type="Pfam" id="PF00651">
    <property type="entry name" value="BTB"/>
    <property type="match status" value="1"/>
</dbReference>
<evidence type="ECO:0000313" key="4">
    <source>
        <dbReference type="EMBL" id="PUZ52300.1"/>
    </source>
</evidence>
<sequence length="388" mass="42541">MLDSRFIEFRLDHTKTKHLAIGAVVSSEDIPAGGPPLEGQLLPARVQGRGPRRAPVHLPPARERLQQRAGHLRRLRHGRGRHAVVVRRPQARPPLPGARRHAQGWQRFVARPYLESLYLAADGLVTLVCGVIVVRDGDDLPPPPPSDVGDHLGRLLDRADGSDVAFVVGGEAFPAHRAVLAARSPVFRAQLLGSMAEATMPSITLHDIDPETFRIMLRFIYADALPGDDEIGDALIETMRHLLAAADLYALDRLKAICAHKLYHNVSADTVAATLACAETCNCQHLKKKCIAFLADEKHLEAAMVTDGFVQLVQQYPSTVATFRPMLQAMYPEAFAGGDDEVGDSPTEIFERLLATADRHGLHRLKLVCADTVGQCDGGYSRRYISLR</sequence>
<evidence type="ECO:0000313" key="5">
    <source>
        <dbReference type="Proteomes" id="UP000244336"/>
    </source>
</evidence>
<protein>
    <recommendedName>
        <fullName evidence="3">BTB domain-containing protein</fullName>
    </recommendedName>
</protein>
<dbReference type="SUPFAM" id="SSF54695">
    <property type="entry name" value="POZ domain"/>
    <property type="match status" value="1"/>
</dbReference>
<dbReference type="Gene3D" id="1.25.40.420">
    <property type="match status" value="1"/>
</dbReference>
<evidence type="ECO:0000256" key="1">
    <source>
        <dbReference type="ARBA" id="ARBA00004906"/>
    </source>
</evidence>
<evidence type="ECO:0000259" key="3">
    <source>
        <dbReference type="PROSITE" id="PS50097"/>
    </source>
</evidence>
<dbReference type="InterPro" id="IPR056423">
    <property type="entry name" value="BACK_BPM_SPOP"/>
</dbReference>
<dbReference type="InterPro" id="IPR011333">
    <property type="entry name" value="SKP1/BTB/POZ_sf"/>
</dbReference>
<keyword evidence="5" id="KW-1185">Reference proteome</keyword>
<reference evidence="4 5" key="1">
    <citation type="submission" date="2018-04" db="EMBL/GenBank/DDBJ databases">
        <title>WGS assembly of Panicum hallii var. hallii HAL2.</title>
        <authorList>
            <person name="Lovell J."/>
            <person name="Jenkins J."/>
            <person name="Lowry D."/>
            <person name="Mamidi S."/>
            <person name="Sreedasyam A."/>
            <person name="Weng X."/>
            <person name="Barry K."/>
            <person name="Bonette J."/>
            <person name="Campitelli B."/>
            <person name="Daum C."/>
            <person name="Gordon S."/>
            <person name="Gould B."/>
            <person name="Lipzen A."/>
            <person name="MacQueen A."/>
            <person name="Palacio-Mejia J."/>
            <person name="Plott C."/>
            <person name="Shakirov E."/>
            <person name="Shu S."/>
            <person name="Yoshinaga Y."/>
            <person name="Zane M."/>
            <person name="Rokhsar D."/>
            <person name="Grimwood J."/>
            <person name="Schmutz J."/>
            <person name="Juenger T."/>
        </authorList>
    </citation>
    <scope>NUCLEOTIDE SEQUENCE [LARGE SCALE GENOMIC DNA]</scope>
    <source>
        <strain evidence="5">cv. HAL2</strain>
    </source>
</reference>
<accession>A0A2T7D9M3</accession>
<dbReference type="InterPro" id="IPR000210">
    <property type="entry name" value="BTB/POZ_dom"/>
</dbReference>
<feature type="domain" description="BTB" evidence="3">
    <location>
        <begin position="162"/>
        <end position="229"/>
    </location>
</feature>
<dbReference type="Gramene" id="PUZ52300">
    <property type="protein sequence ID" value="PUZ52300"/>
    <property type="gene ID" value="GQ55_6G259200"/>
</dbReference>
<proteinExistence type="inferred from homology"/>
<dbReference type="PANTHER" id="PTHR26379:SF504">
    <property type="entry name" value="OS08G0523800 PROTEIN"/>
    <property type="match status" value="1"/>
</dbReference>
<name>A0A2T7D9M3_9POAL</name>
<dbReference type="Proteomes" id="UP000244336">
    <property type="component" value="Chromosome 6"/>
</dbReference>
<dbReference type="SMART" id="SM00225">
    <property type="entry name" value="BTB"/>
    <property type="match status" value="1"/>
</dbReference>
<dbReference type="PROSITE" id="PS50097">
    <property type="entry name" value="BTB"/>
    <property type="match status" value="1"/>
</dbReference>
<dbReference type="GO" id="GO:0016567">
    <property type="term" value="P:protein ubiquitination"/>
    <property type="evidence" value="ECO:0007669"/>
    <property type="project" value="InterPro"/>
</dbReference>
<dbReference type="EMBL" id="CM009754">
    <property type="protein sequence ID" value="PUZ52300.1"/>
    <property type="molecule type" value="Genomic_DNA"/>
</dbReference>
<dbReference type="PANTHER" id="PTHR26379">
    <property type="entry name" value="BTB/POZ AND MATH DOMAIN-CONTAINING PROTEIN 1"/>
    <property type="match status" value="1"/>
</dbReference>
<comment type="similarity">
    <text evidence="2">Belongs to the Tdpoz family.</text>
</comment>
<organism evidence="4 5">
    <name type="scientific">Panicum hallii var. hallii</name>
    <dbReference type="NCBI Taxonomy" id="1504633"/>
    <lineage>
        <taxon>Eukaryota</taxon>
        <taxon>Viridiplantae</taxon>
        <taxon>Streptophyta</taxon>
        <taxon>Embryophyta</taxon>
        <taxon>Tracheophyta</taxon>
        <taxon>Spermatophyta</taxon>
        <taxon>Magnoliopsida</taxon>
        <taxon>Liliopsida</taxon>
        <taxon>Poales</taxon>
        <taxon>Poaceae</taxon>
        <taxon>PACMAD clade</taxon>
        <taxon>Panicoideae</taxon>
        <taxon>Panicodae</taxon>
        <taxon>Paniceae</taxon>
        <taxon>Panicinae</taxon>
        <taxon>Panicum</taxon>
        <taxon>Panicum sect. Panicum</taxon>
    </lineage>
</organism>
<dbReference type="OrthoDB" id="10249567at2759"/>
<dbReference type="AlphaFoldDB" id="A0A2T7D9M3"/>